<gene>
    <name evidence="1" type="ORF">L195_g047873</name>
</gene>
<evidence type="ECO:0000313" key="2">
    <source>
        <dbReference type="Proteomes" id="UP000236291"/>
    </source>
</evidence>
<feature type="non-terminal residue" evidence="1">
    <location>
        <position position="64"/>
    </location>
</feature>
<accession>A0A2K3MM00</accession>
<name>A0A2K3MM00_TRIPR</name>
<reference evidence="1 2" key="1">
    <citation type="journal article" date="2014" name="Am. J. Bot.">
        <title>Genome assembly and annotation for red clover (Trifolium pratense; Fabaceae).</title>
        <authorList>
            <person name="Istvanek J."/>
            <person name="Jaros M."/>
            <person name="Krenek A."/>
            <person name="Repkova J."/>
        </authorList>
    </citation>
    <scope>NUCLEOTIDE SEQUENCE [LARGE SCALE GENOMIC DNA]</scope>
    <source>
        <strain evidence="2">cv. Tatra</strain>
        <tissue evidence="1">Young leaves</tissue>
    </source>
</reference>
<sequence length="64" mass="7634">MVRRRVELAPCIKSFPNKGGQTASPVEQCDLRCYKCRMKKTSTWGEHILEWMDSHLRERLLWQV</sequence>
<reference evidence="1 2" key="2">
    <citation type="journal article" date="2017" name="Front. Plant Sci.">
        <title>Gene Classification and Mining of Molecular Markers Useful in Red Clover (Trifolium pratense) Breeding.</title>
        <authorList>
            <person name="Istvanek J."/>
            <person name="Dluhosova J."/>
            <person name="Dluhos P."/>
            <person name="Patkova L."/>
            <person name="Nedelnik J."/>
            <person name="Repkova J."/>
        </authorList>
    </citation>
    <scope>NUCLEOTIDE SEQUENCE [LARGE SCALE GENOMIC DNA]</scope>
    <source>
        <strain evidence="2">cv. Tatra</strain>
        <tissue evidence="1">Young leaves</tissue>
    </source>
</reference>
<dbReference type="EMBL" id="ASHM01067272">
    <property type="protein sequence ID" value="PNX91739.1"/>
    <property type="molecule type" value="Genomic_DNA"/>
</dbReference>
<proteinExistence type="predicted"/>
<comment type="caution">
    <text evidence="1">The sequence shown here is derived from an EMBL/GenBank/DDBJ whole genome shotgun (WGS) entry which is preliminary data.</text>
</comment>
<organism evidence="1 2">
    <name type="scientific">Trifolium pratense</name>
    <name type="common">Red clover</name>
    <dbReference type="NCBI Taxonomy" id="57577"/>
    <lineage>
        <taxon>Eukaryota</taxon>
        <taxon>Viridiplantae</taxon>
        <taxon>Streptophyta</taxon>
        <taxon>Embryophyta</taxon>
        <taxon>Tracheophyta</taxon>
        <taxon>Spermatophyta</taxon>
        <taxon>Magnoliopsida</taxon>
        <taxon>eudicotyledons</taxon>
        <taxon>Gunneridae</taxon>
        <taxon>Pentapetalae</taxon>
        <taxon>rosids</taxon>
        <taxon>fabids</taxon>
        <taxon>Fabales</taxon>
        <taxon>Fabaceae</taxon>
        <taxon>Papilionoideae</taxon>
        <taxon>50 kb inversion clade</taxon>
        <taxon>NPAAA clade</taxon>
        <taxon>Hologalegina</taxon>
        <taxon>IRL clade</taxon>
        <taxon>Trifolieae</taxon>
        <taxon>Trifolium</taxon>
    </lineage>
</organism>
<protein>
    <submittedName>
        <fullName evidence="1">Uncharacterized protein</fullName>
    </submittedName>
</protein>
<dbReference type="AlphaFoldDB" id="A0A2K3MM00"/>
<evidence type="ECO:0000313" key="1">
    <source>
        <dbReference type="EMBL" id="PNX91739.1"/>
    </source>
</evidence>
<dbReference type="Proteomes" id="UP000236291">
    <property type="component" value="Unassembled WGS sequence"/>
</dbReference>